<dbReference type="InterPro" id="IPR012675">
    <property type="entry name" value="Beta-grasp_dom_sf"/>
</dbReference>
<proteinExistence type="predicted"/>
<dbReference type="InterPro" id="IPR052045">
    <property type="entry name" value="Sulfur_Carrier/Prot_Modifier"/>
</dbReference>
<dbReference type="SUPFAM" id="SSF54285">
    <property type="entry name" value="MoaD/ThiS"/>
    <property type="match status" value="1"/>
</dbReference>
<evidence type="ECO:0000313" key="1">
    <source>
        <dbReference type="EMBL" id="QSI77352.1"/>
    </source>
</evidence>
<dbReference type="Proteomes" id="UP000663570">
    <property type="component" value="Chromosome"/>
</dbReference>
<organism evidence="1 2">
    <name type="scientific">Niveibacterium microcysteis</name>
    <dbReference type="NCBI Taxonomy" id="2811415"/>
    <lineage>
        <taxon>Bacteria</taxon>
        <taxon>Pseudomonadati</taxon>
        <taxon>Pseudomonadota</taxon>
        <taxon>Betaproteobacteria</taxon>
        <taxon>Rhodocyclales</taxon>
        <taxon>Rhodocyclaceae</taxon>
        <taxon>Niveibacterium</taxon>
    </lineage>
</organism>
<dbReference type="InterPro" id="IPR016155">
    <property type="entry name" value="Mopterin_synth/thiamin_S_b"/>
</dbReference>
<protein>
    <submittedName>
        <fullName evidence="1">MoaD/ThiS family protein</fullName>
    </submittedName>
</protein>
<dbReference type="PANTHER" id="PTHR38031:SF1">
    <property type="entry name" value="SULFUR CARRIER PROTEIN CYSO"/>
    <property type="match status" value="1"/>
</dbReference>
<reference evidence="1 2" key="1">
    <citation type="submission" date="2021-02" db="EMBL/GenBank/DDBJ databases">
        <title>Niveibacterium changnyeongensis HC41.</title>
        <authorList>
            <person name="Kang M."/>
        </authorList>
    </citation>
    <scope>NUCLEOTIDE SEQUENCE [LARGE SCALE GENOMIC DNA]</scope>
    <source>
        <strain evidence="1 2">HC41</strain>
    </source>
</reference>
<gene>
    <name evidence="1" type="ORF">JY500_01475</name>
</gene>
<dbReference type="EMBL" id="CP071060">
    <property type="protein sequence ID" value="QSI77352.1"/>
    <property type="molecule type" value="Genomic_DNA"/>
</dbReference>
<name>A0ABX7M6G8_9RHOO</name>
<sequence>MIVRVRLPTHLHQYSGGLADVLVDCAAPATLADVMAALDARWPGVRHRLIDEQDGIRRHIRIFVGSAAVPGIAVPVGEGEDVMIVAALSGG</sequence>
<keyword evidence="2" id="KW-1185">Reference proteome</keyword>
<dbReference type="Gene3D" id="3.10.20.30">
    <property type="match status" value="1"/>
</dbReference>
<accession>A0ABX7M6G8</accession>
<evidence type="ECO:0000313" key="2">
    <source>
        <dbReference type="Proteomes" id="UP000663570"/>
    </source>
</evidence>
<dbReference type="PANTHER" id="PTHR38031">
    <property type="entry name" value="SULFUR CARRIER PROTEIN SLR0821-RELATED"/>
    <property type="match status" value="1"/>
</dbReference>
<dbReference type="RefSeq" id="WP_172201572.1">
    <property type="nucleotide sequence ID" value="NZ_CP071060.1"/>
</dbReference>